<dbReference type="AlphaFoldDB" id="A0A9D1DYA6"/>
<comment type="caution">
    <text evidence="2">The sequence shown here is derived from an EMBL/GenBank/DDBJ whole genome shotgun (WGS) entry which is preliminary data.</text>
</comment>
<sequence length="247" mass="26882">MMNRYQQFRSPHAEREMSRQGTVRMLWAAGAVFFGIVCLVGAIAWISQAMAGEPYSFSLPATSDGLAGYLLEQDETAAETPAGNPYGELAAVSKAERWTLTGEGWSDTPEAERSFLVLYAANWEKAEELASNLSPSGARLIVRTGAANGRIVELEPDENRKVWRNGGLLLYYTGENEKVIQLLEGYAGEPVADGRETDPADTGLTLEDRGRLLAGWDCLGYLVICAGSAAMMAVFIIIAARTPPERR</sequence>
<keyword evidence="1" id="KW-0472">Membrane</keyword>
<protein>
    <submittedName>
        <fullName evidence="2">Uncharacterized protein</fullName>
    </submittedName>
</protein>
<name>A0A9D1DYA6_9FIRM</name>
<feature type="transmembrane region" description="Helical" evidence="1">
    <location>
        <begin position="25"/>
        <end position="46"/>
    </location>
</feature>
<reference evidence="2" key="2">
    <citation type="journal article" date="2021" name="PeerJ">
        <title>Extensive microbial diversity within the chicken gut microbiome revealed by metagenomics and culture.</title>
        <authorList>
            <person name="Gilroy R."/>
            <person name="Ravi A."/>
            <person name="Getino M."/>
            <person name="Pursley I."/>
            <person name="Horton D.L."/>
            <person name="Alikhan N.F."/>
            <person name="Baker D."/>
            <person name="Gharbi K."/>
            <person name="Hall N."/>
            <person name="Watson M."/>
            <person name="Adriaenssens E.M."/>
            <person name="Foster-Nyarko E."/>
            <person name="Jarju S."/>
            <person name="Secka A."/>
            <person name="Antonio M."/>
            <person name="Oren A."/>
            <person name="Chaudhuri R.R."/>
            <person name="La Ragione R."/>
            <person name="Hildebrand F."/>
            <person name="Pallen M.J."/>
        </authorList>
    </citation>
    <scope>NUCLEOTIDE SEQUENCE</scope>
    <source>
        <strain evidence="2">CHK189-12415</strain>
    </source>
</reference>
<keyword evidence="1" id="KW-1133">Transmembrane helix</keyword>
<evidence type="ECO:0000256" key="1">
    <source>
        <dbReference type="SAM" id="Phobius"/>
    </source>
</evidence>
<evidence type="ECO:0000313" key="3">
    <source>
        <dbReference type="Proteomes" id="UP000824241"/>
    </source>
</evidence>
<reference evidence="2" key="1">
    <citation type="submission" date="2020-10" db="EMBL/GenBank/DDBJ databases">
        <authorList>
            <person name="Gilroy R."/>
        </authorList>
    </citation>
    <scope>NUCLEOTIDE SEQUENCE</scope>
    <source>
        <strain evidence="2">CHK189-12415</strain>
    </source>
</reference>
<dbReference type="Proteomes" id="UP000824241">
    <property type="component" value="Unassembled WGS sequence"/>
</dbReference>
<organism evidence="2 3">
    <name type="scientific">Candidatus Faecivivens stercoravium</name>
    <dbReference type="NCBI Taxonomy" id="2840803"/>
    <lineage>
        <taxon>Bacteria</taxon>
        <taxon>Bacillati</taxon>
        <taxon>Bacillota</taxon>
        <taxon>Clostridia</taxon>
        <taxon>Eubacteriales</taxon>
        <taxon>Oscillospiraceae</taxon>
        <taxon>Oscillospiraceae incertae sedis</taxon>
        <taxon>Candidatus Faecivivens</taxon>
    </lineage>
</organism>
<accession>A0A9D1DYA6</accession>
<evidence type="ECO:0000313" key="2">
    <source>
        <dbReference type="EMBL" id="HIR61203.1"/>
    </source>
</evidence>
<dbReference type="EMBL" id="DVHA01000206">
    <property type="protein sequence ID" value="HIR61203.1"/>
    <property type="molecule type" value="Genomic_DNA"/>
</dbReference>
<feature type="transmembrane region" description="Helical" evidence="1">
    <location>
        <begin position="219"/>
        <end position="240"/>
    </location>
</feature>
<proteinExistence type="predicted"/>
<keyword evidence="1" id="KW-0812">Transmembrane</keyword>
<gene>
    <name evidence="2" type="ORF">IAB37_06495</name>
</gene>